<dbReference type="InterPro" id="IPR053088">
    <property type="entry name" value="Beta-glucosidase/SUN-like"/>
</dbReference>
<evidence type="ECO:0000256" key="3">
    <source>
        <dbReference type="SAM" id="Phobius"/>
    </source>
</evidence>
<dbReference type="AlphaFoldDB" id="A0A8H7AJ02"/>
<name>A0A8H7AJ02_9EURO</name>
<feature type="region of interest" description="Disordered" evidence="2">
    <location>
        <begin position="36"/>
        <end position="74"/>
    </location>
</feature>
<feature type="compositionally biased region" description="Basic and acidic residues" evidence="2">
    <location>
        <begin position="343"/>
        <end position="361"/>
    </location>
</feature>
<keyword evidence="3" id="KW-0812">Transmembrane</keyword>
<dbReference type="PANTHER" id="PTHR31654:SF0">
    <property type="entry name" value="SECRETED BETA-GLUCOSIDASE ADG3-RELATED"/>
    <property type="match status" value="1"/>
</dbReference>
<keyword evidence="4" id="KW-0732">Signal</keyword>
<protein>
    <submittedName>
        <fullName evidence="5">Uncharacterized protein</fullName>
    </submittedName>
</protein>
<keyword evidence="3" id="KW-0472">Membrane</keyword>
<dbReference type="PANTHER" id="PTHR31654">
    <property type="entry name" value="SECRETED BETA-GLUCOSIDASE ADG3-RELATED"/>
    <property type="match status" value="1"/>
</dbReference>
<proteinExistence type="inferred from homology"/>
<feature type="compositionally biased region" description="Pro residues" evidence="2">
    <location>
        <begin position="364"/>
        <end position="381"/>
    </location>
</feature>
<dbReference type="OrthoDB" id="5554151at2759"/>
<accession>A0A8H7AJ02</accession>
<feature type="region of interest" description="Disordered" evidence="2">
    <location>
        <begin position="333"/>
        <end position="408"/>
    </location>
</feature>
<dbReference type="InterPro" id="IPR005556">
    <property type="entry name" value="SUN"/>
</dbReference>
<dbReference type="EMBL" id="JAACFV010000035">
    <property type="protein sequence ID" value="KAF7509985.1"/>
    <property type="molecule type" value="Genomic_DNA"/>
</dbReference>
<dbReference type="Proteomes" id="UP000606974">
    <property type="component" value="Unassembled WGS sequence"/>
</dbReference>
<comment type="similarity">
    <text evidence="1">Belongs to the SUN family.</text>
</comment>
<comment type="caution">
    <text evidence="5">The sequence shown here is derived from an EMBL/GenBank/DDBJ whole genome shotgun (WGS) entry which is preliminary data.</text>
</comment>
<feature type="compositionally biased region" description="Gly residues" evidence="2">
    <location>
        <begin position="333"/>
        <end position="342"/>
    </location>
</feature>
<feature type="compositionally biased region" description="Low complexity" evidence="2">
    <location>
        <begin position="382"/>
        <end position="394"/>
    </location>
</feature>
<evidence type="ECO:0000313" key="6">
    <source>
        <dbReference type="Proteomes" id="UP000606974"/>
    </source>
</evidence>
<evidence type="ECO:0000313" key="5">
    <source>
        <dbReference type="EMBL" id="KAF7509985.1"/>
    </source>
</evidence>
<evidence type="ECO:0000256" key="2">
    <source>
        <dbReference type="SAM" id="MobiDB-lite"/>
    </source>
</evidence>
<dbReference type="Pfam" id="PF03856">
    <property type="entry name" value="SUN"/>
    <property type="match status" value="1"/>
</dbReference>
<keyword evidence="6" id="KW-1185">Reference proteome</keyword>
<gene>
    <name evidence="5" type="ORF">GJ744_007299</name>
</gene>
<feature type="compositionally biased region" description="Polar residues" evidence="2">
    <location>
        <begin position="395"/>
        <end position="408"/>
    </location>
</feature>
<organism evidence="5 6">
    <name type="scientific">Endocarpon pusillum</name>
    <dbReference type="NCBI Taxonomy" id="364733"/>
    <lineage>
        <taxon>Eukaryota</taxon>
        <taxon>Fungi</taxon>
        <taxon>Dikarya</taxon>
        <taxon>Ascomycota</taxon>
        <taxon>Pezizomycotina</taxon>
        <taxon>Eurotiomycetes</taxon>
        <taxon>Chaetothyriomycetidae</taxon>
        <taxon>Verrucariales</taxon>
        <taxon>Verrucariaceae</taxon>
        <taxon>Endocarpon</taxon>
    </lineage>
</organism>
<sequence>MRSRTLTGGASALLLLSTSIAHAKHNHVHLDTLYKRHHEHREQHRSVPEAGESGIALRSPNKRDGKGDQCRFPNDAGLVAVTPHERNAGWAMSPDQPCVPGSYCPYACPPGQVMMQWDPEATSYSYPKSMNGGLYCDKEGKIQKPFPEKPYCQDAKAGIGAISKASGPVSFCQTVLPGNEAMLIPTHVQDWTELAVPGTDYWCGTAAHYYINPPGTGCHEACVWGTKDNPVGNWSPYVAGANVDKSGGTFIKLGWNPIYLEDATPFKDEMPKWGVKVECDGDGCNGLPCAIDPAKNKVNEMIGSSSNGAGGGAFCVVTVPKGVTATFVVFDGSGGSGPGGNGDDGKGHDGKGHDGKGHDGPTPDFGPPELGPSGSGPPEPTAAPSSSAHAPSSSTYDFPSVSSSGWSDLSPSIDYSTSYSMEASRSSTASRPIYSPHEFAENSTSTYAANSAQLTSSTSQTSAVAAARAGGASTVQFSFASLLMSSLIVFMTFALAS</sequence>
<feature type="signal peptide" evidence="4">
    <location>
        <begin position="1"/>
        <end position="23"/>
    </location>
</feature>
<reference evidence="5" key="1">
    <citation type="submission" date="2020-02" db="EMBL/GenBank/DDBJ databases">
        <authorList>
            <person name="Palmer J.M."/>
        </authorList>
    </citation>
    <scope>NUCLEOTIDE SEQUENCE</scope>
    <source>
        <strain evidence="5">EPUS1.4</strain>
        <tissue evidence="5">Thallus</tissue>
    </source>
</reference>
<evidence type="ECO:0000256" key="1">
    <source>
        <dbReference type="ARBA" id="ARBA00010579"/>
    </source>
</evidence>
<evidence type="ECO:0000256" key="4">
    <source>
        <dbReference type="SAM" id="SignalP"/>
    </source>
</evidence>
<feature type="transmembrane region" description="Helical" evidence="3">
    <location>
        <begin position="477"/>
        <end position="496"/>
    </location>
</feature>
<feature type="compositionally biased region" description="Basic and acidic residues" evidence="2">
    <location>
        <begin position="36"/>
        <end position="47"/>
    </location>
</feature>
<feature type="chain" id="PRO_5034288672" evidence="4">
    <location>
        <begin position="24"/>
        <end position="497"/>
    </location>
</feature>
<keyword evidence="3" id="KW-1133">Transmembrane helix</keyword>